<organism evidence="2 4">
    <name type="scientific">Adineta steineri</name>
    <dbReference type="NCBI Taxonomy" id="433720"/>
    <lineage>
        <taxon>Eukaryota</taxon>
        <taxon>Metazoa</taxon>
        <taxon>Spiralia</taxon>
        <taxon>Gnathifera</taxon>
        <taxon>Rotifera</taxon>
        <taxon>Eurotatoria</taxon>
        <taxon>Bdelloidea</taxon>
        <taxon>Adinetida</taxon>
        <taxon>Adinetidae</taxon>
        <taxon>Adineta</taxon>
    </lineage>
</organism>
<comment type="caution">
    <text evidence="2">The sequence shown here is derived from an EMBL/GenBank/DDBJ whole genome shotgun (WGS) entry which is preliminary data.</text>
</comment>
<dbReference type="InterPro" id="IPR013078">
    <property type="entry name" value="His_Pase_superF_clade-1"/>
</dbReference>
<sequence>MYSKFSGYFRPSRSDRVRASMYKNGYASADDANAYYSAGNMNDPLLRFIIIRHGERVDNSFGPGWTQRAFGYGQYYPFDGNMPPTLPVRLNYLDYEGDTPLTRNGLKQSWNVGNTLAKTNSPVVACYSSPAIRSIQTADNILAGMGRRDIPIKLDLSLFECSSWYARSPINFMSDQELLHNGLNIDQSYQAQVKNLQPMETEYQYYDRSKEIMKKLIKVHRKTGGTVLIVAHAPSLEVLTRHLMNGHPRPEQLYDLAGRVNYCSMTILDGKPSSKAWQFRYSLDELSSPQQQTADHSNGGLQPSPTVNYQPLVLAPNFLPGSLLPTPTMQTSMMQPSMMPAQIMPTPMMQPSMMQAPMMPVQMMPAPMLPNFQYYS</sequence>
<dbReference type="PANTHER" id="PTHR16469">
    <property type="entry name" value="UBIQUITIN-ASSOCIATED AND SH3 DOMAIN-CONTAINING BA-RELATED"/>
    <property type="match status" value="1"/>
</dbReference>
<name>A0A814RB20_9BILA</name>
<dbReference type="InterPro" id="IPR051710">
    <property type="entry name" value="Phosphatase_SH3-domain"/>
</dbReference>
<evidence type="ECO:0000313" key="2">
    <source>
        <dbReference type="EMBL" id="CAF1130759.1"/>
    </source>
</evidence>
<dbReference type="SUPFAM" id="SSF53254">
    <property type="entry name" value="Phosphoglycerate mutase-like"/>
    <property type="match status" value="1"/>
</dbReference>
<dbReference type="AlphaFoldDB" id="A0A814RB20"/>
<dbReference type="Pfam" id="PF00300">
    <property type="entry name" value="His_Phos_1"/>
    <property type="match status" value="1"/>
</dbReference>
<dbReference type="InterPro" id="IPR029033">
    <property type="entry name" value="His_PPase_superfam"/>
</dbReference>
<dbReference type="Proteomes" id="UP000663868">
    <property type="component" value="Unassembled WGS sequence"/>
</dbReference>
<dbReference type="EMBL" id="CAJOBB010001019">
    <property type="protein sequence ID" value="CAF3795161.1"/>
    <property type="molecule type" value="Genomic_DNA"/>
</dbReference>
<dbReference type="Proteomes" id="UP000663860">
    <property type="component" value="Unassembled WGS sequence"/>
</dbReference>
<dbReference type="CDD" id="cd07067">
    <property type="entry name" value="HP_PGM_like"/>
    <property type="match status" value="1"/>
</dbReference>
<evidence type="ECO:0000256" key="1">
    <source>
        <dbReference type="PIRSR" id="PIRSR613078-2"/>
    </source>
</evidence>
<accession>A0A814RB20</accession>
<protein>
    <submittedName>
        <fullName evidence="2">Uncharacterized protein</fullName>
    </submittedName>
</protein>
<dbReference type="PANTHER" id="PTHR16469:SF27">
    <property type="entry name" value="UBIQUITIN-ASSOCIATED AND SH3 DOMAIN-CONTAINING BA-RELATED"/>
    <property type="match status" value="1"/>
</dbReference>
<dbReference type="Gene3D" id="3.40.50.1240">
    <property type="entry name" value="Phosphoglycerate mutase-like"/>
    <property type="match status" value="1"/>
</dbReference>
<proteinExistence type="predicted"/>
<feature type="binding site" evidence="1">
    <location>
        <position position="133"/>
    </location>
    <ligand>
        <name>substrate</name>
    </ligand>
</feature>
<dbReference type="EMBL" id="CAJNOE010000299">
    <property type="protein sequence ID" value="CAF1130759.1"/>
    <property type="molecule type" value="Genomic_DNA"/>
</dbReference>
<reference evidence="2" key="1">
    <citation type="submission" date="2021-02" db="EMBL/GenBank/DDBJ databases">
        <authorList>
            <person name="Nowell W R."/>
        </authorList>
    </citation>
    <scope>NUCLEOTIDE SEQUENCE</scope>
</reference>
<evidence type="ECO:0000313" key="4">
    <source>
        <dbReference type="Proteomes" id="UP000663860"/>
    </source>
</evidence>
<evidence type="ECO:0000313" key="3">
    <source>
        <dbReference type="EMBL" id="CAF3795161.1"/>
    </source>
</evidence>
<gene>
    <name evidence="2" type="ORF">IZO911_LOCUS24675</name>
    <name evidence="3" type="ORF">KXQ929_LOCUS16702</name>
</gene>